<evidence type="ECO:0000256" key="3">
    <source>
        <dbReference type="PROSITE-ProRule" id="PRU00023"/>
    </source>
</evidence>
<feature type="chain" id="PRO_5031476616" evidence="4">
    <location>
        <begin position="27"/>
        <end position="352"/>
    </location>
</feature>
<accession>A0A7S8BKI8</accession>
<feature type="repeat" description="ANK" evidence="3">
    <location>
        <begin position="64"/>
        <end position="96"/>
    </location>
</feature>
<evidence type="ECO:0000313" key="6">
    <source>
        <dbReference type="Proteomes" id="UP000305729"/>
    </source>
</evidence>
<evidence type="ECO:0000256" key="2">
    <source>
        <dbReference type="ARBA" id="ARBA00023043"/>
    </source>
</evidence>
<dbReference type="GO" id="GO:0085020">
    <property type="term" value="P:protein K6-linked ubiquitination"/>
    <property type="evidence" value="ECO:0007669"/>
    <property type="project" value="TreeGrafter"/>
</dbReference>
<keyword evidence="1" id="KW-0677">Repeat</keyword>
<feature type="repeat" description="ANK" evidence="3">
    <location>
        <begin position="218"/>
        <end position="250"/>
    </location>
</feature>
<dbReference type="GO" id="GO:0004842">
    <property type="term" value="F:ubiquitin-protein transferase activity"/>
    <property type="evidence" value="ECO:0007669"/>
    <property type="project" value="TreeGrafter"/>
</dbReference>
<dbReference type="Pfam" id="PF12796">
    <property type="entry name" value="Ank_2"/>
    <property type="match status" value="2"/>
</dbReference>
<dbReference type="Proteomes" id="UP000305729">
    <property type="component" value="Chromosome 1"/>
</dbReference>
<proteinExistence type="predicted"/>
<name>A0A7S8BKI8_9GAMM</name>
<dbReference type="Gene3D" id="1.25.40.20">
    <property type="entry name" value="Ankyrin repeat-containing domain"/>
    <property type="match status" value="2"/>
</dbReference>
<dbReference type="AlphaFoldDB" id="A0A7S8BKI8"/>
<keyword evidence="4" id="KW-0732">Signal</keyword>
<dbReference type="PRINTS" id="PR01415">
    <property type="entry name" value="ANKYRIN"/>
</dbReference>
<evidence type="ECO:0000256" key="1">
    <source>
        <dbReference type="ARBA" id="ARBA00022737"/>
    </source>
</evidence>
<evidence type="ECO:0000256" key="4">
    <source>
        <dbReference type="SAM" id="SignalP"/>
    </source>
</evidence>
<protein>
    <submittedName>
        <fullName evidence="5">Ankyrin repeat domain-containing protein</fullName>
    </submittedName>
</protein>
<keyword evidence="2 3" id="KW-0040">ANK repeat</keyword>
<organism evidence="5 6">
    <name type="scientific">Pseudoalteromonas rubra</name>
    <dbReference type="NCBI Taxonomy" id="43658"/>
    <lineage>
        <taxon>Bacteria</taxon>
        <taxon>Pseudomonadati</taxon>
        <taxon>Pseudomonadota</taxon>
        <taxon>Gammaproteobacteria</taxon>
        <taxon>Alteromonadales</taxon>
        <taxon>Pseudoalteromonadaceae</taxon>
        <taxon>Pseudoalteromonas</taxon>
    </lineage>
</organism>
<feature type="repeat" description="ANK" evidence="3">
    <location>
        <begin position="289"/>
        <end position="321"/>
    </location>
</feature>
<feature type="repeat" description="ANK" evidence="3">
    <location>
        <begin position="35"/>
        <end position="62"/>
    </location>
</feature>
<dbReference type="Pfam" id="PF00023">
    <property type="entry name" value="Ank"/>
    <property type="match status" value="1"/>
</dbReference>
<dbReference type="PROSITE" id="PS50088">
    <property type="entry name" value="ANK_REPEAT"/>
    <property type="match status" value="4"/>
</dbReference>
<dbReference type="PANTHER" id="PTHR24171">
    <property type="entry name" value="ANKYRIN REPEAT DOMAIN-CONTAINING PROTEIN 39-RELATED"/>
    <property type="match status" value="1"/>
</dbReference>
<reference evidence="5 6" key="1">
    <citation type="submission" date="2019-10" db="EMBL/GenBank/DDBJ databases">
        <title>Pseudoalteromonas rubra S4059.</title>
        <authorList>
            <person name="Paulsen S."/>
            <person name="Wang X."/>
        </authorList>
    </citation>
    <scope>NUCLEOTIDE SEQUENCE [LARGE SCALE GENOMIC DNA]</scope>
    <source>
        <strain evidence="5 6">S4059</strain>
    </source>
</reference>
<evidence type="ECO:0000313" key="5">
    <source>
        <dbReference type="EMBL" id="QPB83776.1"/>
    </source>
</evidence>
<feature type="signal peptide" evidence="4">
    <location>
        <begin position="1"/>
        <end position="26"/>
    </location>
</feature>
<dbReference type="InterPro" id="IPR036770">
    <property type="entry name" value="Ankyrin_rpt-contain_sf"/>
</dbReference>
<dbReference type="InterPro" id="IPR002110">
    <property type="entry name" value="Ankyrin_rpt"/>
</dbReference>
<gene>
    <name evidence="5" type="ORF">CWC22_012530</name>
</gene>
<dbReference type="PROSITE" id="PS50297">
    <property type="entry name" value="ANK_REP_REGION"/>
    <property type="match status" value="4"/>
</dbReference>
<dbReference type="SMART" id="SM00248">
    <property type="entry name" value="ANK"/>
    <property type="match status" value="7"/>
</dbReference>
<dbReference type="PANTHER" id="PTHR24171:SF8">
    <property type="entry name" value="BRCA1-ASSOCIATED RING DOMAIN PROTEIN 1"/>
    <property type="match status" value="1"/>
</dbReference>
<sequence>MTRLILMKVSLFITVVFVLFSSFAHATPKPELPRLHQAVISGDISLVKRLLSAGADVNQLDSRMGNSPLHIAAQTDHTQILALLIREGAFINLQAPRSGFTPLMIATWYSKPDNIIELFKHPELNIELTTPTGAKAEQLIGGWDKQIIASEARRYDELAALFAHKRAQQQAMLAQQKILNVVESSALSEAQKVTQITALLAAGQNVNQRRPVYSNRNDLHTPLLVAAREGYGSVVELLLAHNADQTIPGYPMNAIALHKAGYMGHADIVRLLIDDKRGSLVLNAQGPNNGYTPLHDAIWHGHTKAAKVFIQGGAQLQLKTYENDTPLDLAERYHYVHIIETILKQQQIAQFD</sequence>
<dbReference type="SUPFAM" id="SSF48403">
    <property type="entry name" value="Ankyrin repeat"/>
    <property type="match status" value="1"/>
</dbReference>
<dbReference type="EMBL" id="CP045429">
    <property type="protein sequence ID" value="QPB83776.1"/>
    <property type="molecule type" value="Genomic_DNA"/>
</dbReference>